<dbReference type="GO" id="GO:0032259">
    <property type="term" value="P:methylation"/>
    <property type="evidence" value="ECO:0007669"/>
    <property type="project" value="UniProtKB-KW"/>
</dbReference>
<keyword evidence="1" id="KW-0489">Methyltransferase</keyword>
<proteinExistence type="predicted"/>
<evidence type="ECO:0000313" key="1">
    <source>
        <dbReference type="EMBL" id="EHJ45973.1"/>
    </source>
</evidence>
<dbReference type="eggNOG" id="COG2227">
    <property type="taxonomic scope" value="Bacteria"/>
</dbReference>
<keyword evidence="1" id="KW-0808">Transferase</keyword>
<dbReference type="Gene3D" id="3.40.50.150">
    <property type="entry name" value="Vaccinia Virus protein VP39"/>
    <property type="match status" value="1"/>
</dbReference>
<dbReference type="RefSeq" id="WP_009183005.1">
    <property type="nucleotide sequence ID" value="NZ_CM001369.1"/>
</dbReference>
<dbReference type="PANTHER" id="PTHR43861">
    <property type="entry name" value="TRANS-ACONITATE 2-METHYLTRANSFERASE-RELATED"/>
    <property type="match status" value="1"/>
</dbReference>
<gene>
    <name evidence="1" type="ORF">DFW101_3689</name>
</gene>
<sequence length="335" mass="37328">MKESAIRDYDDIEIRRENYRRDQEALLRHKDRFVAVACPACAADASSLFYRRDGFEFRECAGCGTVYVSPRPSEALLAEHYRTSISERYWSEVVYPRSEEGRMRHLVEPRVKAILSLCDRFGTGERGLAVDVGAGPGTFAAVLREQGGFGRVVAVEPSPVNAAFCRKKGLEVVEAPLDEVRGLSDADLVVSIECLEHVFDPAASVRAVCGLLRPGGLFVLTVPNIRGFDLLLLRDRSDNTTAPDHLNYFHPESLGRLLERLGLEVLSLSTPGKLDVELVRSKVLEGLFRVDDQPFLKRLLVDDYETLGPSFQEWLAANGLSSHLFAVARKPLLRP</sequence>
<geneLocation type="plasmid" evidence="1 2">
    <name>pFW10101</name>
</geneLocation>
<dbReference type="InterPro" id="IPR029063">
    <property type="entry name" value="SAM-dependent_MTases_sf"/>
</dbReference>
<dbReference type="Proteomes" id="UP000004662">
    <property type="component" value="Plasmid pFW10101"/>
</dbReference>
<organism evidence="1 2">
    <name type="scientific">Solidesulfovibrio carbinoliphilus subsp. oakridgensis</name>
    <dbReference type="NCBI Taxonomy" id="694327"/>
    <lineage>
        <taxon>Bacteria</taxon>
        <taxon>Pseudomonadati</taxon>
        <taxon>Thermodesulfobacteriota</taxon>
        <taxon>Desulfovibrionia</taxon>
        <taxon>Desulfovibrionales</taxon>
        <taxon>Desulfovibrionaceae</taxon>
        <taxon>Solidesulfovibrio</taxon>
    </lineage>
</organism>
<keyword evidence="1" id="KW-0614">Plasmid</keyword>
<dbReference type="GO" id="GO:0008168">
    <property type="term" value="F:methyltransferase activity"/>
    <property type="evidence" value="ECO:0007669"/>
    <property type="project" value="UniProtKB-KW"/>
</dbReference>
<dbReference type="SUPFAM" id="SSF53335">
    <property type="entry name" value="S-adenosyl-L-methionine-dependent methyltransferases"/>
    <property type="match status" value="1"/>
</dbReference>
<evidence type="ECO:0000313" key="2">
    <source>
        <dbReference type="Proteomes" id="UP000004662"/>
    </source>
</evidence>
<accession>G7QE79</accession>
<name>G7QE79_9BACT</name>
<dbReference type="EMBL" id="CM001369">
    <property type="protein sequence ID" value="EHJ45973.1"/>
    <property type="molecule type" value="Genomic_DNA"/>
</dbReference>
<dbReference type="AlphaFoldDB" id="G7QE79"/>
<reference evidence="2" key="1">
    <citation type="journal article" date="2015" name="Genome Announc.">
        <title>High-Quality Draft Genome Sequence of Desulfovibrio carbinoliphilus FW-101-2B, an Organic Acid-Oxidizing Sulfate-Reducing Bacterium Isolated from Uranium(VI)-Contaminated Groundwater.</title>
        <authorList>
            <person name="Ramsay B.D."/>
            <person name="Hwang C."/>
            <person name="Woo H.L."/>
            <person name="Carroll S.L."/>
            <person name="Lucas S."/>
            <person name="Han J."/>
            <person name="Lapidus A.L."/>
            <person name="Cheng J.F."/>
            <person name="Goodwin L.A."/>
            <person name="Pitluck S."/>
            <person name="Peters L."/>
            <person name="Chertkov O."/>
            <person name="Held B."/>
            <person name="Detter J.C."/>
            <person name="Han C.S."/>
            <person name="Tapia R."/>
            <person name="Land M.L."/>
            <person name="Hauser L.J."/>
            <person name="Kyrpides N.C."/>
            <person name="Ivanova N.N."/>
            <person name="Mikhailova N."/>
            <person name="Pagani I."/>
            <person name="Woyke T."/>
            <person name="Arkin A.P."/>
            <person name="Dehal P."/>
            <person name="Chivian D."/>
            <person name="Criddle C.S."/>
            <person name="Wu W."/>
            <person name="Chakraborty R."/>
            <person name="Hazen T.C."/>
            <person name="Fields M.W."/>
        </authorList>
    </citation>
    <scope>NUCLEOTIDE SEQUENCE [LARGE SCALE GENOMIC DNA]</scope>
    <source>
        <strain evidence="2">FW-101-2B</strain>
    </source>
</reference>
<dbReference type="OrthoDB" id="7342932at2"/>
<dbReference type="HOGENOM" id="CLU_068669_2_1_7"/>
<dbReference type="Pfam" id="PF13489">
    <property type="entry name" value="Methyltransf_23"/>
    <property type="match status" value="1"/>
</dbReference>
<protein>
    <submittedName>
        <fullName evidence="1">Methyltransferase type 11</fullName>
    </submittedName>
</protein>
<dbReference type="CDD" id="cd02440">
    <property type="entry name" value="AdoMet_MTases"/>
    <property type="match status" value="1"/>
</dbReference>
<keyword evidence="2" id="KW-1185">Reference proteome</keyword>